<dbReference type="Proteomes" id="UP000293952">
    <property type="component" value="Unassembled WGS sequence"/>
</dbReference>
<dbReference type="AlphaFoldDB" id="A0A4Q4KNK8"/>
<organism evidence="2 3">
    <name type="scientific">Brumimicrobium glaciale</name>
    <dbReference type="NCBI Taxonomy" id="200475"/>
    <lineage>
        <taxon>Bacteria</taxon>
        <taxon>Pseudomonadati</taxon>
        <taxon>Bacteroidota</taxon>
        <taxon>Flavobacteriia</taxon>
        <taxon>Flavobacteriales</taxon>
        <taxon>Crocinitomicaceae</taxon>
        <taxon>Brumimicrobium</taxon>
    </lineage>
</organism>
<dbReference type="Pfam" id="PF00535">
    <property type="entry name" value="Glycos_transf_2"/>
    <property type="match status" value="1"/>
</dbReference>
<dbReference type="SUPFAM" id="SSF53448">
    <property type="entry name" value="Nucleotide-diphospho-sugar transferases"/>
    <property type="match status" value="1"/>
</dbReference>
<proteinExistence type="predicted"/>
<dbReference type="EMBL" id="SETE01000003">
    <property type="protein sequence ID" value="RYM34014.1"/>
    <property type="molecule type" value="Genomic_DNA"/>
</dbReference>
<dbReference type="Gene3D" id="3.90.550.10">
    <property type="entry name" value="Spore Coat Polysaccharide Biosynthesis Protein SpsA, Chain A"/>
    <property type="match status" value="1"/>
</dbReference>
<keyword evidence="2" id="KW-0808">Transferase</keyword>
<dbReference type="GO" id="GO:0016740">
    <property type="term" value="F:transferase activity"/>
    <property type="evidence" value="ECO:0007669"/>
    <property type="project" value="UniProtKB-KW"/>
</dbReference>
<evidence type="ECO:0000259" key="1">
    <source>
        <dbReference type="Pfam" id="PF00535"/>
    </source>
</evidence>
<protein>
    <submittedName>
        <fullName evidence="2">Glycosyltransferase</fullName>
    </submittedName>
</protein>
<dbReference type="RefSeq" id="WP_130093455.1">
    <property type="nucleotide sequence ID" value="NZ_SETE01000003.1"/>
</dbReference>
<evidence type="ECO:0000313" key="2">
    <source>
        <dbReference type="EMBL" id="RYM34014.1"/>
    </source>
</evidence>
<keyword evidence="3" id="KW-1185">Reference proteome</keyword>
<feature type="domain" description="Glycosyltransferase 2-like" evidence="1">
    <location>
        <begin position="7"/>
        <end position="102"/>
    </location>
</feature>
<gene>
    <name evidence="2" type="ORF">ERX46_08595</name>
</gene>
<dbReference type="OrthoDB" id="9771846at2"/>
<name>A0A4Q4KNK8_9FLAO</name>
<dbReference type="InterPro" id="IPR001173">
    <property type="entry name" value="Glyco_trans_2-like"/>
</dbReference>
<sequence length="324" mass="37918">MKHFILAITTFNRIEYLIECLNTWNRTKSNDVAWQLVIADDGSDDGTLEYLDQLEFENCEIIILKNNRIGVHQQMNTILSHLKNVDFNFCFKVDDDVTFLKSGWDHLYHDAALNLGNDHLVFCDEKWSTEQFLEKPILEKGSALIGRVPTMHAHGFFYTLSPQIIEKVGFMDVHSFGFRGMGHVDFTTRCARAGFTNEETPWDVVDSNAYISATKDEYHSVLPNTTTGVYDSFNRDKKEKVILQRNRIYVKNQDIDLDLYSKFKEELIIALSNKVTHFDNEKRELVTWYDSEMKKTSMWYSSQYKNLPNWYLKLGKVFKILKLK</sequence>
<dbReference type="CDD" id="cd00761">
    <property type="entry name" value="Glyco_tranf_GTA_type"/>
    <property type="match status" value="1"/>
</dbReference>
<comment type="caution">
    <text evidence="2">The sequence shown here is derived from an EMBL/GenBank/DDBJ whole genome shotgun (WGS) entry which is preliminary data.</text>
</comment>
<accession>A0A4Q4KNK8</accession>
<evidence type="ECO:0000313" key="3">
    <source>
        <dbReference type="Proteomes" id="UP000293952"/>
    </source>
</evidence>
<dbReference type="InterPro" id="IPR029044">
    <property type="entry name" value="Nucleotide-diphossugar_trans"/>
</dbReference>
<reference evidence="2 3" key="1">
    <citation type="submission" date="2019-02" db="EMBL/GenBank/DDBJ databases">
        <title>Genome sequence of the sea-ice species Brumimicrobium glaciale.</title>
        <authorList>
            <person name="Bowman J.P."/>
        </authorList>
    </citation>
    <scope>NUCLEOTIDE SEQUENCE [LARGE SCALE GENOMIC DNA]</scope>
    <source>
        <strain evidence="2 3">IC156</strain>
    </source>
</reference>